<protein>
    <submittedName>
        <fullName evidence="2">Thioesterase pynI</fullName>
    </submittedName>
</protein>
<organism evidence="2 3">
    <name type="scientific">Cladobotryum mycophilum</name>
    <dbReference type="NCBI Taxonomy" id="491253"/>
    <lineage>
        <taxon>Eukaryota</taxon>
        <taxon>Fungi</taxon>
        <taxon>Dikarya</taxon>
        <taxon>Ascomycota</taxon>
        <taxon>Pezizomycotina</taxon>
        <taxon>Sordariomycetes</taxon>
        <taxon>Hypocreomycetidae</taxon>
        <taxon>Hypocreales</taxon>
        <taxon>Hypocreaceae</taxon>
        <taxon>Cladobotryum</taxon>
    </lineage>
</organism>
<gene>
    <name evidence="2" type="ORF">PT974_11634</name>
</gene>
<evidence type="ECO:0000256" key="1">
    <source>
        <dbReference type="SAM" id="MobiDB-lite"/>
    </source>
</evidence>
<comment type="caution">
    <text evidence="2">The sequence shown here is derived from an EMBL/GenBank/DDBJ whole genome shotgun (WGS) entry which is preliminary data.</text>
</comment>
<feature type="region of interest" description="Disordered" evidence="1">
    <location>
        <begin position="158"/>
        <end position="205"/>
    </location>
</feature>
<feature type="compositionally biased region" description="Low complexity" evidence="1">
    <location>
        <begin position="186"/>
        <end position="196"/>
    </location>
</feature>
<dbReference type="Gene3D" id="3.40.50.1820">
    <property type="entry name" value="alpha/beta hydrolase"/>
    <property type="match status" value="2"/>
</dbReference>
<feature type="compositionally biased region" description="Low complexity" evidence="1">
    <location>
        <begin position="162"/>
        <end position="176"/>
    </location>
</feature>
<dbReference type="InterPro" id="IPR029058">
    <property type="entry name" value="AB_hydrolase_fold"/>
</dbReference>
<dbReference type="SUPFAM" id="SSF53474">
    <property type="entry name" value="alpha/beta-Hydrolases"/>
    <property type="match status" value="1"/>
</dbReference>
<keyword evidence="3" id="KW-1185">Reference proteome</keyword>
<reference evidence="2 3" key="1">
    <citation type="submission" date="2024-01" db="EMBL/GenBank/DDBJ databases">
        <title>Complete genome of Cladobotryum mycophilum ATHUM6906.</title>
        <authorList>
            <person name="Christinaki A.C."/>
            <person name="Myridakis A.I."/>
            <person name="Kouvelis V.N."/>
        </authorList>
    </citation>
    <scope>NUCLEOTIDE SEQUENCE [LARGE SCALE GENOMIC DNA]</scope>
    <source>
        <strain evidence="2 3">ATHUM6906</strain>
    </source>
</reference>
<accession>A0ABR0S5Q3</accession>
<evidence type="ECO:0000313" key="2">
    <source>
        <dbReference type="EMBL" id="KAK5987503.1"/>
    </source>
</evidence>
<proteinExistence type="predicted"/>
<dbReference type="Proteomes" id="UP001338125">
    <property type="component" value="Unassembled WGS sequence"/>
</dbReference>
<name>A0ABR0S5Q3_9HYPO</name>
<sequence length="326" mass="35856">MEVITLIQGDEDSGLTPFFLVHAISGVALPYLRLEALSEDDDRPIYGITSPVHCPGGENFKYPASLAELAAIYLDARGEAVSKVIMIDSANPEVFPCFTNPQEHKEFAKATFEKTIALGAVEFGAGSAPGSPIPSPVLSDCGFDDYMLSRQRRASTWRTIGSDSSARSSASSLFDSPVFTPPSPRSPALSSISSDYSSEDGCDSDFEDDIEPPQLNHFIGQIKLHIHRGLQLIADVRPGDLFTPNKRSNYDVILVKCRPDTMHLRPFHQGAEFIMSVMREQSMRWDPGQFRSFETIPFSGDHDGAFAPQYVGELSAILRECLEDED</sequence>
<evidence type="ECO:0000313" key="3">
    <source>
        <dbReference type="Proteomes" id="UP001338125"/>
    </source>
</evidence>
<dbReference type="EMBL" id="JAVFKD010000016">
    <property type="protein sequence ID" value="KAK5987503.1"/>
    <property type="molecule type" value="Genomic_DNA"/>
</dbReference>